<accession>A0A8S2MW67</accession>
<name>A0A8S2MW67_9BILA</name>
<sequence>MSHERILVSLDFADKDRFNIVEKQESGVNDPSTFTTFSMGTFTAGKVDIKHVSGQYVRINNNPYTTYEEENSPMVDLDHIKSLFVLPPIKLTSADTLSVNATMRPYVYGVTEDNPFRSLFPSIDHMHDDLRLATCGLVCFDQNIWLIADILLTNTKVFAVYERLPFGRTAENYYASFSAAIPIYTRKNQNDFLNFSIRFDLIKKSITWLVDNEIKYTIDKVGYKPEQTECICCDFGGKEELVFPEQLEIAVGTMTILDWYPCARHLDTDRNIEYTTPEQLPLVRLSKHSDNPQILQYINCRSSEHEVKFFDESGKKENKIFGQGCILDVKRIIISSNNILE</sequence>
<protein>
    <submittedName>
        <fullName evidence="2">Uncharacterized protein</fullName>
    </submittedName>
</protein>
<evidence type="ECO:0000313" key="3">
    <source>
        <dbReference type="Proteomes" id="UP000682733"/>
    </source>
</evidence>
<dbReference type="Proteomes" id="UP000677228">
    <property type="component" value="Unassembled WGS sequence"/>
</dbReference>
<dbReference type="InterPro" id="IPR045727">
    <property type="entry name" value="DUF6081"/>
</dbReference>
<dbReference type="EMBL" id="CAJNOK010012590">
    <property type="protein sequence ID" value="CAF1166784.1"/>
    <property type="molecule type" value="Genomic_DNA"/>
</dbReference>
<evidence type="ECO:0000313" key="2">
    <source>
        <dbReference type="EMBL" id="CAF3978266.1"/>
    </source>
</evidence>
<dbReference type="AlphaFoldDB" id="A0A8S2MW67"/>
<gene>
    <name evidence="1" type="ORF">OVA965_LOCUS22367</name>
    <name evidence="2" type="ORF">TMI583_LOCUS23079</name>
</gene>
<organism evidence="2 3">
    <name type="scientific">Didymodactylos carnosus</name>
    <dbReference type="NCBI Taxonomy" id="1234261"/>
    <lineage>
        <taxon>Eukaryota</taxon>
        <taxon>Metazoa</taxon>
        <taxon>Spiralia</taxon>
        <taxon>Gnathifera</taxon>
        <taxon>Rotifera</taxon>
        <taxon>Eurotatoria</taxon>
        <taxon>Bdelloidea</taxon>
        <taxon>Philodinida</taxon>
        <taxon>Philodinidae</taxon>
        <taxon>Didymodactylos</taxon>
    </lineage>
</organism>
<dbReference type="EMBL" id="CAJOBA010034113">
    <property type="protein sequence ID" value="CAF3978266.1"/>
    <property type="molecule type" value="Genomic_DNA"/>
</dbReference>
<dbReference type="Pfam" id="PF19559">
    <property type="entry name" value="DUF6081"/>
    <property type="match status" value="1"/>
</dbReference>
<comment type="caution">
    <text evidence="2">The sequence shown here is derived from an EMBL/GenBank/DDBJ whole genome shotgun (WGS) entry which is preliminary data.</text>
</comment>
<proteinExistence type="predicted"/>
<evidence type="ECO:0000313" key="1">
    <source>
        <dbReference type="EMBL" id="CAF1166784.1"/>
    </source>
</evidence>
<reference evidence="2" key="1">
    <citation type="submission" date="2021-02" db="EMBL/GenBank/DDBJ databases">
        <authorList>
            <person name="Nowell W R."/>
        </authorList>
    </citation>
    <scope>NUCLEOTIDE SEQUENCE</scope>
</reference>
<dbReference type="Proteomes" id="UP000682733">
    <property type="component" value="Unassembled WGS sequence"/>
</dbReference>